<dbReference type="Proteomes" id="UP001214898">
    <property type="component" value="Chromosome"/>
</dbReference>
<evidence type="ECO:0000256" key="13">
    <source>
        <dbReference type="NCBIfam" id="TIGR03499"/>
    </source>
</evidence>
<dbReference type="AlphaFoldDB" id="A0A0A1MCX7"/>
<reference evidence="19" key="4">
    <citation type="submission" date="2023-03" db="EMBL/GenBank/DDBJ databases">
        <title>Complete genome sequences of 52 Bacillus and Priestia strains isolated from West-African fermentations and 26 reference strains from the DSMZ collection.</title>
        <authorList>
            <person name="Wiedenbein E.S."/>
            <person name="Canoy T.S."/>
            <person name="Hui Y."/>
            <person name="Parkouda C."/>
            <person name="Dawende C."/>
            <person name="Ametefe E."/>
            <person name="Jespersen L."/>
            <person name="Nielsen D.S."/>
        </authorList>
    </citation>
    <scope>NUCLEOTIDE SEQUENCE</scope>
    <source>
        <strain evidence="19">PRO56</strain>
    </source>
</reference>
<comment type="similarity">
    <text evidence="2">Belongs to the GTP-binding SRP family.</text>
</comment>
<dbReference type="CDD" id="cd17873">
    <property type="entry name" value="FlhF"/>
    <property type="match status" value="1"/>
</dbReference>
<dbReference type="EMBL" id="CP120576">
    <property type="protein sequence ID" value="WEY83734.1"/>
    <property type="molecule type" value="Genomic_DNA"/>
</dbReference>
<dbReference type="FunFam" id="3.40.50.300:FF:000695">
    <property type="entry name" value="Flagellar biosynthesis regulator FlhF"/>
    <property type="match status" value="1"/>
</dbReference>
<evidence type="ECO:0000256" key="5">
    <source>
        <dbReference type="ARBA" id="ARBA00022475"/>
    </source>
</evidence>
<evidence type="ECO:0000256" key="11">
    <source>
        <dbReference type="ARBA" id="ARBA00023225"/>
    </source>
</evidence>
<dbReference type="EMBL" id="JXBC01000002">
    <property type="protein sequence ID" value="KIU12654.1"/>
    <property type="molecule type" value="Genomic_DNA"/>
</dbReference>
<evidence type="ECO:0000256" key="7">
    <source>
        <dbReference type="ARBA" id="ARBA00022795"/>
    </source>
</evidence>
<dbReference type="OMA" id="DEACNYG"/>
<dbReference type="InterPro" id="IPR055157">
    <property type="entry name" value="FlhF_N"/>
</dbReference>
<dbReference type="SMR" id="A0A0A1MCX7"/>
<organism evidence="16 20">
    <name type="scientific">Bacillus subtilis</name>
    <dbReference type="NCBI Taxonomy" id="1423"/>
    <lineage>
        <taxon>Bacteria</taxon>
        <taxon>Bacillati</taxon>
        <taxon>Bacillota</taxon>
        <taxon>Bacilli</taxon>
        <taxon>Bacillales</taxon>
        <taxon>Bacillaceae</taxon>
        <taxon>Bacillus</taxon>
    </lineage>
</organism>
<dbReference type="EMBL" id="LJZV01000013">
    <property type="protein sequence ID" value="KZD91088.1"/>
    <property type="molecule type" value="Genomic_DNA"/>
</dbReference>
<dbReference type="PATRIC" id="fig|1423.134.peg.2908"/>
<dbReference type="PANTHER" id="PTHR43134">
    <property type="entry name" value="SIGNAL RECOGNITION PARTICLE RECEPTOR SUBUNIT ALPHA"/>
    <property type="match status" value="1"/>
</dbReference>
<keyword evidence="16" id="KW-0966">Cell projection</keyword>
<dbReference type="GO" id="GO:0044781">
    <property type="term" value="P:bacterial-type flagellum organization"/>
    <property type="evidence" value="ECO:0007669"/>
    <property type="project" value="UniProtKB-UniRule"/>
</dbReference>
<accession>A0A0A1MCX7</accession>
<dbReference type="GO" id="GO:0005047">
    <property type="term" value="F:signal recognition particle binding"/>
    <property type="evidence" value="ECO:0007669"/>
    <property type="project" value="TreeGrafter"/>
</dbReference>
<keyword evidence="7" id="KW-1005">Bacterial flagellum biogenesis</keyword>
<gene>
    <name evidence="18" type="primary">flhF</name>
    <name evidence="17" type="ORF">B4122_2677</name>
    <name evidence="18" type="ORF">J5227_12630</name>
    <name evidence="19" type="ORF">P5633_15420</name>
    <name evidence="16" type="ORF">SC09_Contig19orf01189</name>
</gene>
<dbReference type="SMART" id="SM00962">
    <property type="entry name" value="SRP54"/>
    <property type="match status" value="1"/>
</dbReference>
<keyword evidence="5" id="KW-1003">Cell membrane</keyword>
<protein>
    <recommendedName>
        <fullName evidence="3 13">Flagellar biosynthesis protein FlhF</fullName>
    </recommendedName>
</protein>
<sequence>MKIKKFTAASMQEAALLIRKELGNEAVILNSKKIKKRKWFGLVNKPAVEVIAVLDQDFLEKKTPQKAAEPKQTLKTPVSSPKIEERTYPPQIPAQQELGDFSAYQSVLPEPLRKAEKLLQETGIKESTKTNTLKKLLRFSVEAGGLTEENVVGKLQEILCDMLPSADKWQEPIHSKYIVLFGSTGAGKTTTLAKLAAISMLEKHKKIAFITTDTYRIAAVEQLKTYAELLQAPLEVCYTKEEFQQAKELFSEYDHVFVDTAGRNFKDPQYIDELKETIPFESSIQSFLVLSATAKYEDMKHIVKRFSSVPVNQYIFTKIDETTSLGSVFNILAESKIGVGFMTNGQNVPEDIQTVSPLGFVRMLCR</sequence>
<dbReference type="InterPro" id="IPR027417">
    <property type="entry name" value="P-loop_NTPase"/>
</dbReference>
<evidence type="ECO:0000256" key="10">
    <source>
        <dbReference type="ARBA" id="ARBA00023136"/>
    </source>
</evidence>
<comment type="subcellular location">
    <subcellularLocation>
        <location evidence="1">Cell membrane</location>
        <topology evidence="1">Peripheral membrane protein</topology>
        <orientation evidence="1">Cytoplasmic side</orientation>
    </subcellularLocation>
</comment>
<evidence type="ECO:0000313" key="16">
    <source>
        <dbReference type="EMBL" id="KIU12654.1"/>
    </source>
</evidence>
<dbReference type="InterPro" id="IPR020006">
    <property type="entry name" value="FlhF"/>
</dbReference>
<evidence type="ECO:0000313" key="20">
    <source>
        <dbReference type="Proteomes" id="UP000032247"/>
    </source>
</evidence>
<dbReference type="GO" id="GO:0005525">
    <property type="term" value="F:GTP binding"/>
    <property type="evidence" value="ECO:0007669"/>
    <property type="project" value="UniProtKB-UniRule"/>
</dbReference>
<evidence type="ECO:0000256" key="12">
    <source>
        <dbReference type="ARBA" id="ARBA00025337"/>
    </source>
</evidence>
<dbReference type="SUPFAM" id="SSF52540">
    <property type="entry name" value="P-loop containing nucleoside triphosphate hydrolases"/>
    <property type="match status" value="1"/>
</dbReference>
<proteinExistence type="inferred from homology"/>
<keyword evidence="10" id="KW-0472">Membrane</keyword>
<reference evidence="17 21" key="2">
    <citation type="submission" date="2015-09" db="EMBL/GenBank/DDBJ databases">
        <title>Spore heat resistance.</title>
        <authorList>
            <person name="Boekhorst J."/>
            <person name="Berendsen E.M."/>
            <person name="Wells-Bennik M.H."/>
            <person name="Kuipers O.P."/>
        </authorList>
    </citation>
    <scope>NUCLEOTIDE SEQUENCE [LARGE SCALE GENOMIC DNA]</scope>
    <source>
        <strain evidence="17 21">B4122</strain>
    </source>
</reference>
<evidence type="ECO:0000259" key="15">
    <source>
        <dbReference type="SMART" id="SM00962"/>
    </source>
</evidence>
<evidence type="ECO:0000256" key="4">
    <source>
        <dbReference type="ARBA" id="ARBA00022448"/>
    </source>
</evidence>
<evidence type="ECO:0000256" key="9">
    <source>
        <dbReference type="ARBA" id="ARBA00023134"/>
    </source>
</evidence>
<keyword evidence="4" id="KW-0813">Transport</keyword>
<dbReference type="Proteomes" id="UP000032247">
    <property type="component" value="Unassembled WGS sequence"/>
</dbReference>
<dbReference type="GO" id="GO:0015031">
    <property type="term" value="P:protein transport"/>
    <property type="evidence" value="ECO:0007669"/>
    <property type="project" value="UniProtKB-KW"/>
</dbReference>
<dbReference type="Gene3D" id="3.40.50.300">
    <property type="entry name" value="P-loop containing nucleotide triphosphate hydrolases"/>
    <property type="match status" value="1"/>
</dbReference>
<evidence type="ECO:0000256" key="3">
    <source>
        <dbReference type="ARBA" id="ARBA00014919"/>
    </source>
</evidence>
<dbReference type="Pfam" id="PF22510">
    <property type="entry name" value="FlhF_N"/>
    <property type="match status" value="1"/>
</dbReference>
<keyword evidence="9" id="KW-0342">GTP-binding</keyword>
<keyword evidence="16" id="KW-0282">Flagellum</keyword>
<evidence type="ECO:0000256" key="14">
    <source>
        <dbReference type="SAM" id="MobiDB-lite"/>
    </source>
</evidence>
<dbReference type="InterPro" id="IPR000897">
    <property type="entry name" value="SRP54_GTPase_dom"/>
</dbReference>
<dbReference type="Pfam" id="PF00448">
    <property type="entry name" value="SRP54"/>
    <property type="match status" value="1"/>
</dbReference>
<evidence type="ECO:0000256" key="2">
    <source>
        <dbReference type="ARBA" id="ARBA00008531"/>
    </source>
</evidence>
<evidence type="ECO:0000256" key="8">
    <source>
        <dbReference type="ARBA" id="ARBA00022927"/>
    </source>
</evidence>
<dbReference type="EMBL" id="JAGFPW010000010">
    <property type="protein sequence ID" value="MBO3795135.1"/>
    <property type="molecule type" value="Genomic_DNA"/>
</dbReference>
<keyword evidence="11" id="KW-1006">Bacterial flagellum protein export</keyword>
<evidence type="ECO:0000256" key="1">
    <source>
        <dbReference type="ARBA" id="ARBA00004413"/>
    </source>
</evidence>
<reference evidence="16 20" key="1">
    <citation type="submission" date="2014-12" db="EMBL/GenBank/DDBJ databases">
        <title>Comparative genome analysis of Bacillus coagulans HM-08, Clostridium butyricum HM-68, Bacillus subtilis HM-66 and Bacillus licheniformis BL-09.</title>
        <authorList>
            <person name="Zhang H."/>
        </authorList>
    </citation>
    <scope>NUCLEOTIDE SEQUENCE [LARGE SCALE GENOMIC DNA]</scope>
    <source>
        <strain evidence="16 20">HM-66</strain>
    </source>
</reference>
<dbReference type="GO" id="GO:0006614">
    <property type="term" value="P:SRP-dependent cotranslational protein targeting to membrane"/>
    <property type="evidence" value="ECO:0007669"/>
    <property type="project" value="UniProtKB-UniRule"/>
</dbReference>
<feature type="region of interest" description="Disordered" evidence="14">
    <location>
        <begin position="64"/>
        <end position="85"/>
    </location>
</feature>
<comment type="function">
    <text evidence="12">Necessary for flagellar biosynthesis. May be involved in translocation of the flagellum.</text>
</comment>
<dbReference type="InterPro" id="IPR047040">
    <property type="entry name" value="FlhF__GTPase_dom"/>
</dbReference>
<dbReference type="GO" id="GO:0003924">
    <property type="term" value="F:GTPase activity"/>
    <property type="evidence" value="ECO:0007669"/>
    <property type="project" value="UniProtKB-UniRule"/>
</dbReference>
<evidence type="ECO:0000313" key="21">
    <source>
        <dbReference type="Proteomes" id="UP000076442"/>
    </source>
</evidence>
<dbReference type="NCBIfam" id="TIGR03499">
    <property type="entry name" value="FlhF"/>
    <property type="match status" value="1"/>
</dbReference>
<evidence type="ECO:0000256" key="6">
    <source>
        <dbReference type="ARBA" id="ARBA00022741"/>
    </source>
</evidence>
<evidence type="ECO:0000313" key="17">
    <source>
        <dbReference type="EMBL" id="KZD91088.1"/>
    </source>
</evidence>
<dbReference type="Proteomes" id="UP000665181">
    <property type="component" value="Unassembled WGS sequence"/>
</dbReference>
<dbReference type="RefSeq" id="WP_003231945.1">
    <property type="nucleotide sequence ID" value="NZ_AP024621.1"/>
</dbReference>
<name>A0A0A1MCX7_BACIU</name>
<evidence type="ECO:0000313" key="19">
    <source>
        <dbReference type="EMBL" id="WEY83734.1"/>
    </source>
</evidence>
<dbReference type="STRING" id="483913.AN935_08555"/>
<keyword evidence="8" id="KW-0653">Protein transport</keyword>
<dbReference type="Gene3D" id="1.20.120.1380">
    <property type="entry name" value="Flagellar FlhF biosynthesis protein, N domain"/>
    <property type="match status" value="1"/>
</dbReference>
<dbReference type="Proteomes" id="UP000076442">
    <property type="component" value="Unassembled WGS sequence"/>
</dbReference>
<keyword evidence="6" id="KW-0547">Nucleotide-binding</keyword>
<feature type="domain" description="SRP54-type proteins GTP-binding" evidence="15">
    <location>
        <begin position="175"/>
        <end position="366"/>
    </location>
</feature>
<dbReference type="GO" id="GO:0005886">
    <property type="term" value="C:plasma membrane"/>
    <property type="evidence" value="ECO:0007669"/>
    <property type="project" value="UniProtKB-SubCell"/>
</dbReference>
<reference evidence="18" key="3">
    <citation type="submission" date="2021-03" db="EMBL/GenBank/DDBJ databases">
        <title>Isolation of Bacillus subtilis from fermented food sample.</title>
        <authorList>
            <person name="Lakshmanan V."/>
            <person name="Athira K."/>
            <person name="Rajagopal K."/>
        </authorList>
    </citation>
    <scope>NUCLEOTIDE SEQUENCE</scope>
    <source>
        <strain evidence="18">S1</strain>
    </source>
</reference>
<evidence type="ECO:0000313" key="18">
    <source>
        <dbReference type="EMBL" id="MBO3795135.1"/>
    </source>
</evidence>
<keyword evidence="16" id="KW-0969">Cilium</keyword>
<dbReference type="PANTHER" id="PTHR43134:SF3">
    <property type="entry name" value="FLAGELLAR BIOSYNTHESIS PROTEIN FLHF"/>
    <property type="match status" value="1"/>
</dbReference>